<protein>
    <recommendedName>
        <fullName evidence="4">Zinc finger GRF-type domain-containing protein</fullName>
    </recommendedName>
</protein>
<evidence type="ECO:0008006" key="4">
    <source>
        <dbReference type="Google" id="ProtNLM"/>
    </source>
</evidence>
<gene>
    <name evidence="2" type="ORF">URODEC1_LOCUS86679</name>
</gene>
<name>A0ABC9DMC0_9POAL</name>
<keyword evidence="1" id="KW-1133">Transmembrane helix</keyword>
<keyword evidence="1" id="KW-0812">Transmembrane</keyword>
<feature type="transmembrane region" description="Helical" evidence="1">
    <location>
        <begin position="161"/>
        <end position="180"/>
    </location>
</feature>
<keyword evidence="1" id="KW-0472">Membrane</keyword>
<dbReference type="AlphaFoldDB" id="A0ABC9DMC0"/>
<reference evidence="2 3" key="2">
    <citation type="submission" date="2024-10" db="EMBL/GenBank/DDBJ databases">
        <authorList>
            <person name="Ryan C."/>
        </authorList>
    </citation>
    <scope>NUCLEOTIDE SEQUENCE [LARGE SCALE GENOMIC DNA]</scope>
</reference>
<evidence type="ECO:0000256" key="1">
    <source>
        <dbReference type="SAM" id="Phobius"/>
    </source>
</evidence>
<dbReference type="EMBL" id="OZ075144">
    <property type="protein sequence ID" value="CAL5041489.1"/>
    <property type="molecule type" value="Genomic_DNA"/>
</dbReference>
<organism evidence="2 3">
    <name type="scientific">Urochloa decumbens</name>
    <dbReference type="NCBI Taxonomy" id="240449"/>
    <lineage>
        <taxon>Eukaryota</taxon>
        <taxon>Viridiplantae</taxon>
        <taxon>Streptophyta</taxon>
        <taxon>Embryophyta</taxon>
        <taxon>Tracheophyta</taxon>
        <taxon>Spermatophyta</taxon>
        <taxon>Magnoliopsida</taxon>
        <taxon>Liliopsida</taxon>
        <taxon>Poales</taxon>
        <taxon>Poaceae</taxon>
        <taxon>PACMAD clade</taxon>
        <taxon>Panicoideae</taxon>
        <taxon>Panicodae</taxon>
        <taxon>Paniceae</taxon>
        <taxon>Melinidinae</taxon>
        <taxon>Urochloa</taxon>
    </lineage>
</organism>
<accession>A0ABC9DMC0</accession>
<keyword evidence="3" id="KW-1185">Reference proteome</keyword>
<reference evidence="3" key="1">
    <citation type="submission" date="2024-06" db="EMBL/GenBank/DDBJ databases">
        <authorList>
            <person name="Ryan C."/>
        </authorList>
    </citation>
    <scope>NUCLEOTIDE SEQUENCE [LARGE SCALE GENOMIC DNA]</scope>
</reference>
<evidence type="ECO:0000313" key="2">
    <source>
        <dbReference type="EMBL" id="CAL5041489.1"/>
    </source>
</evidence>
<sequence length="181" mass="19975">MSHASSSSAWNRSAGVRVWRSSSASGPAALAPLDCVPPSFDEATGLPLVMCPNCQDVRLIAFTCQWTKNRGKRFFKCPRNDDLVGKKCGIIMVQSQYEQHLQKLKKMGYLGTTTLVDALPDQLIVEVKQVKFGLHEVKEELSMIKLGMDEMKNKQTSCSCVGGPCVFVVCLVVLFTGWMVL</sequence>
<proteinExistence type="predicted"/>
<evidence type="ECO:0000313" key="3">
    <source>
        <dbReference type="Proteomes" id="UP001497457"/>
    </source>
</evidence>
<dbReference type="Proteomes" id="UP001497457">
    <property type="component" value="Chromosome 34rd"/>
</dbReference>